<feature type="region of interest" description="Disordered" evidence="7">
    <location>
        <begin position="75"/>
        <end position="95"/>
    </location>
</feature>
<keyword evidence="4" id="KW-0443">Lipid metabolism</keyword>
<evidence type="ECO:0000256" key="6">
    <source>
        <dbReference type="RuleBase" id="RU003707"/>
    </source>
</evidence>
<dbReference type="Pfam" id="PF00378">
    <property type="entry name" value="ECH_1"/>
    <property type="match status" value="1"/>
</dbReference>
<dbReference type="PANTHER" id="PTHR43149:SF1">
    <property type="entry name" value="DELTA(3,5)-DELTA(2,4)-DIENOYL-COA ISOMERASE, MITOCHONDRIAL"/>
    <property type="match status" value="1"/>
</dbReference>
<dbReference type="PANTHER" id="PTHR43149">
    <property type="entry name" value="ENOYL-COA HYDRATASE"/>
    <property type="match status" value="1"/>
</dbReference>
<keyword evidence="3" id="KW-0276">Fatty acid metabolism</keyword>
<dbReference type="CDD" id="cd06558">
    <property type="entry name" value="crotonase-like"/>
    <property type="match status" value="1"/>
</dbReference>
<evidence type="ECO:0000256" key="5">
    <source>
        <dbReference type="ARBA" id="ARBA00023235"/>
    </source>
</evidence>
<dbReference type="EMBL" id="NTKD01000010">
    <property type="protein sequence ID" value="PDH40617.1"/>
    <property type="molecule type" value="Genomic_DNA"/>
</dbReference>
<dbReference type="InterPro" id="IPR045002">
    <property type="entry name" value="Ech1-like"/>
</dbReference>
<organism evidence="8 9">
    <name type="scientific">OM182 bacterium MED-G24</name>
    <dbReference type="NCBI Taxonomy" id="1986255"/>
    <lineage>
        <taxon>Bacteria</taxon>
        <taxon>Pseudomonadati</taxon>
        <taxon>Pseudomonadota</taxon>
        <taxon>Gammaproteobacteria</taxon>
        <taxon>OMG group</taxon>
        <taxon>OM182 clade</taxon>
    </lineage>
</organism>
<comment type="similarity">
    <text evidence="2 6">Belongs to the enoyl-CoA hydratase/isomerase family.</text>
</comment>
<dbReference type="InterPro" id="IPR029045">
    <property type="entry name" value="ClpP/crotonase-like_dom_sf"/>
</dbReference>
<dbReference type="Gene3D" id="1.10.12.10">
    <property type="entry name" value="Lyase 2-enoyl-coa Hydratase, Chain A, domain 2"/>
    <property type="match status" value="1"/>
</dbReference>
<dbReference type="GO" id="GO:0016853">
    <property type="term" value="F:isomerase activity"/>
    <property type="evidence" value="ECO:0007669"/>
    <property type="project" value="UniProtKB-KW"/>
</dbReference>
<name>A0A2A5WWL4_9GAMM</name>
<dbReference type="Proteomes" id="UP000219327">
    <property type="component" value="Unassembled WGS sequence"/>
</dbReference>
<evidence type="ECO:0000256" key="7">
    <source>
        <dbReference type="SAM" id="MobiDB-lite"/>
    </source>
</evidence>
<dbReference type="EC" id="4.2.1.17" evidence="8"/>
<gene>
    <name evidence="8" type="ORF">CNE99_03225</name>
</gene>
<accession>A0A2A5WWL4</accession>
<dbReference type="InterPro" id="IPR014748">
    <property type="entry name" value="Enoyl-CoA_hydra_C"/>
</dbReference>
<comment type="pathway">
    <text evidence="1">Lipid metabolism; fatty acid beta-oxidation.</text>
</comment>
<dbReference type="AlphaFoldDB" id="A0A2A5WWL4"/>
<evidence type="ECO:0000256" key="2">
    <source>
        <dbReference type="ARBA" id="ARBA00005254"/>
    </source>
</evidence>
<dbReference type="GO" id="GO:0004300">
    <property type="term" value="F:enoyl-CoA hydratase activity"/>
    <property type="evidence" value="ECO:0007669"/>
    <property type="project" value="UniProtKB-EC"/>
</dbReference>
<dbReference type="GO" id="GO:0006635">
    <property type="term" value="P:fatty acid beta-oxidation"/>
    <property type="evidence" value="ECO:0007669"/>
    <property type="project" value="UniProtKB-UniPathway"/>
</dbReference>
<reference evidence="8 9" key="1">
    <citation type="submission" date="2017-08" db="EMBL/GenBank/DDBJ databases">
        <title>Fine stratification of microbial communities through a metagenomic profile of the photic zone.</title>
        <authorList>
            <person name="Haro-Moreno J.M."/>
            <person name="Lopez-Perez M."/>
            <person name="De La Torre J."/>
            <person name="Picazo A."/>
            <person name="Camacho A."/>
            <person name="Rodriguez-Valera F."/>
        </authorList>
    </citation>
    <scope>NUCLEOTIDE SEQUENCE [LARGE SCALE GENOMIC DNA]</scope>
    <source>
        <strain evidence="8">MED-G24</strain>
    </source>
</reference>
<evidence type="ECO:0000313" key="8">
    <source>
        <dbReference type="EMBL" id="PDH40617.1"/>
    </source>
</evidence>
<keyword evidence="8" id="KW-0456">Lyase</keyword>
<dbReference type="SUPFAM" id="SSF52096">
    <property type="entry name" value="ClpP/crotonase"/>
    <property type="match status" value="1"/>
</dbReference>
<dbReference type="InterPro" id="IPR001753">
    <property type="entry name" value="Enoyl-CoA_hydra/iso"/>
</dbReference>
<dbReference type="InterPro" id="IPR018376">
    <property type="entry name" value="Enoyl-CoA_hyd/isom_CS"/>
</dbReference>
<keyword evidence="5" id="KW-0413">Isomerase</keyword>
<evidence type="ECO:0000256" key="4">
    <source>
        <dbReference type="ARBA" id="ARBA00023098"/>
    </source>
</evidence>
<evidence type="ECO:0000256" key="3">
    <source>
        <dbReference type="ARBA" id="ARBA00022832"/>
    </source>
</evidence>
<protein>
    <submittedName>
        <fullName evidence="8">Enoyl-CoA hydratase</fullName>
        <ecNumber evidence="8">4.2.1.17</ecNumber>
    </submittedName>
</protein>
<proteinExistence type="inferred from homology"/>
<dbReference type="PROSITE" id="PS00166">
    <property type="entry name" value="ENOYL_COA_HYDRATASE"/>
    <property type="match status" value="1"/>
</dbReference>
<sequence length="269" mass="28907">MTDFVTIDINQGVADVRLNRADKYNALSPDMFDAITEAGESLMDNKDIRAVVLSGNGRGFCAGLDFSGFRGMAGQDNGGPINSRRESTGRTPGNLAQQPGMVWKQVPVPVIAALHGVAFGGGFQIAMGADIRIAAPDARFSVMEIKWGLIPDCSLTQTLRDLVRMDIAKELTFTGRIFKGTEAASLGIVTQISDNPLDDALAMAEQIAGKSPSAIRLGKQLFEETWHSEPNEGLGLEASLQGQLIGKPNQVEAVQSNFEERAPRYVNPD</sequence>
<dbReference type="UniPathway" id="UPA00659"/>
<evidence type="ECO:0000313" key="9">
    <source>
        <dbReference type="Proteomes" id="UP000219327"/>
    </source>
</evidence>
<comment type="caution">
    <text evidence="8">The sequence shown here is derived from an EMBL/GenBank/DDBJ whole genome shotgun (WGS) entry which is preliminary data.</text>
</comment>
<evidence type="ECO:0000256" key="1">
    <source>
        <dbReference type="ARBA" id="ARBA00005005"/>
    </source>
</evidence>
<dbReference type="NCBIfam" id="NF005699">
    <property type="entry name" value="PRK07509.1"/>
    <property type="match status" value="1"/>
</dbReference>
<dbReference type="Gene3D" id="3.90.226.10">
    <property type="entry name" value="2-enoyl-CoA Hydratase, Chain A, domain 1"/>
    <property type="match status" value="1"/>
</dbReference>